<sequence length="131" mass="14671">MEEKHNYATPQRPEGARPLDAGIIPIDIEKFCEQIKNEEAYHKNGKNAITVFKSDKVTITIIALQATQKFHPGNEENEATMSLQVLKGNLQFESFGNEINLSDGELLTLHQQLSFKATAINDVICLLTMVK</sequence>
<dbReference type="Gene3D" id="2.60.120.10">
    <property type="entry name" value="Jelly Rolls"/>
    <property type="match status" value="1"/>
</dbReference>
<dbReference type="Proteomes" id="UP000310477">
    <property type="component" value="Unassembled WGS sequence"/>
</dbReference>
<dbReference type="AlphaFoldDB" id="A0A4U1C971"/>
<dbReference type="InterPro" id="IPR014710">
    <property type="entry name" value="RmlC-like_jellyroll"/>
</dbReference>
<accession>A0A4U1C971</accession>
<evidence type="ECO:0008006" key="3">
    <source>
        <dbReference type="Google" id="ProtNLM"/>
    </source>
</evidence>
<evidence type="ECO:0000313" key="2">
    <source>
        <dbReference type="Proteomes" id="UP000310477"/>
    </source>
</evidence>
<dbReference type="RefSeq" id="WP_136874660.1">
    <property type="nucleotide sequence ID" value="NZ_SWBO01000002.1"/>
</dbReference>
<name>A0A4U1C971_9SPHI</name>
<evidence type="ECO:0000313" key="1">
    <source>
        <dbReference type="EMBL" id="TKC02419.1"/>
    </source>
</evidence>
<proteinExistence type="predicted"/>
<comment type="caution">
    <text evidence="1">The sequence shown here is derived from an EMBL/GenBank/DDBJ whole genome shotgun (WGS) entry which is preliminary data.</text>
</comment>
<organism evidence="1 2">
    <name type="scientific">Pedobacter cryotolerans</name>
    <dbReference type="NCBI Taxonomy" id="2571270"/>
    <lineage>
        <taxon>Bacteria</taxon>
        <taxon>Pseudomonadati</taxon>
        <taxon>Bacteroidota</taxon>
        <taxon>Sphingobacteriia</taxon>
        <taxon>Sphingobacteriales</taxon>
        <taxon>Sphingobacteriaceae</taxon>
        <taxon>Pedobacter</taxon>
    </lineage>
</organism>
<protein>
    <recommendedName>
        <fullName evidence="3">Cupin</fullName>
    </recommendedName>
</protein>
<dbReference type="EMBL" id="SWBO01000002">
    <property type="protein sequence ID" value="TKC02419.1"/>
    <property type="molecule type" value="Genomic_DNA"/>
</dbReference>
<gene>
    <name evidence="1" type="ORF">FA045_03845</name>
</gene>
<keyword evidence="2" id="KW-1185">Reference proteome</keyword>
<reference evidence="1 2" key="1">
    <citation type="submission" date="2019-04" db="EMBL/GenBank/DDBJ databases">
        <title>Pedobacter sp. AR-2-6 sp. nov., isolated from Arctic soil.</title>
        <authorList>
            <person name="Dahal R.H."/>
            <person name="Kim D.-U."/>
        </authorList>
    </citation>
    <scope>NUCLEOTIDE SEQUENCE [LARGE SCALE GENOMIC DNA]</scope>
    <source>
        <strain evidence="1 2">AR-2-6</strain>
    </source>
</reference>
<dbReference type="OrthoDB" id="8418771at2"/>